<feature type="domain" description="TonB-dependent receptor-like beta-barrel" evidence="11">
    <location>
        <begin position="201"/>
        <end position="626"/>
    </location>
</feature>
<evidence type="ECO:0000313" key="13">
    <source>
        <dbReference type="EMBL" id="OFC63571.1"/>
    </source>
</evidence>
<gene>
    <name evidence="14" type="ORF">ACZ87_02153</name>
    <name evidence="13" type="ORF">BBW68_04810</name>
</gene>
<evidence type="ECO:0000313" key="16">
    <source>
        <dbReference type="Proteomes" id="UP000244334"/>
    </source>
</evidence>
<evidence type="ECO:0000256" key="8">
    <source>
        <dbReference type="PROSITE-ProRule" id="PRU01360"/>
    </source>
</evidence>
<proteinExistence type="inferred from homology"/>
<keyword evidence="5 9" id="KW-0798">TonB box</keyword>
<sequence>MKVIYLPLSLLSIAIIAACPHLAAAHNVVPDETGVMTVTAPLASPLEIATSPKTPRQPVPASDGSDYLKTIPGFAQIRNGGTNGDPVFRGMFGSRMRIMTDGGEMPGACPARMDAPSSYISPESYDLLSIIKGPQTVIWGPGNSAGTVRFDREPHRFDQSGIQGNASLLGASNNRWDQNADLSVGSEQGYLRVIGNHSISQDYKDGKGDRVPSRWNKWNSDLAVGWTSDKDTLVELTAGRGNGEARYAGRSMDGSQFKRESLSMRVEKSNLGEVFDKFEAQMYYNYANHIMDNYSLRSSGSMPGMSTHMDMSMPMAMQLDRRTVGGRFMGTWLWSDFELKSGMDMQTSSHRNHWDNDWRKDARFHDIGAFGELSWSVDPHNKLVSGARLERSWVDNFSASDEGARSDTMPAGFMRLEHTLDSLPLMMYAGVGYTERFPDYWELFSPSYFVGGRSTAFETVKSEKTTQLDIGAKYSGKRMDGWVSAYLGHVRDFILFSHDPNDAYVSRADDVNATIMGGEAGLSYKLTESLTADGSLAYSWGQNSSGHRPLPQMPPLESRLGLTWKQGSWSTTGLLRMVGLQNRIALNEGNVVGKDFERSAGFGIFSANAAYEVTKNVKISSGLDNIFNNAYSEHLNLAGNSVFGYSASTPVNEPSRTWWAKVNVKF</sequence>
<dbReference type="PROSITE" id="PS52016">
    <property type="entry name" value="TONB_DEPENDENT_REC_3"/>
    <property type="match status" value="1"/>
</dbReference>
<dbReference type="RefSeq" id="WP_070133740.1">
    <property type="nucleotide sequence ID" value="NZ_LJAM02000211.1"/>
</dbReference>
<dbReference type="OrthoDB" id="5332150at2"/>
<evidence type="ECO:0000256" key="4">
    <source>
        <dbReference type="ARBA" id="ARBA00022692"/>
    </source>
</evidence>
<dbReference type="CDD" id="cd01347">
    <property type="entry name" value="ligand_gated_channel"/>
    <property type="match status" value="1"/>
</dbReference>
<keyword evidence="4 8" id="KW-0812">Transmembrane</keyword>
<dbReference type="InterPro" id="IPR036942">
    <property type="entry name" value="Beta-barrel_TonB_sf"/>
</dbReference>
<dbReference type="PANTHER" id="PTHR30069:SF49">
    <property type="entry name" value="OUTER MEMBRANE PROTEIN C"/>
    <property type="match status" value="1"/>
</dbReference>
<dbReference type="Gene3D" id="2.170.130.10">
    <property type="entry name" value="TonB-dependent receptor, plug domain"/>
    <property type="match status" value="1"/>
</dbReference>
<accession>A0A1E7Z4C8</accession>
<evidence type="ECO:0000256" key="5">
    <source>
        <dbReference type="ARBA" id="ARBA00023077"/>
    </source>
</evidence>
<dbReference type="PANTHER" id="PTHR30069">
    <property type="entry name" value="TONB-DEPENDENT OUTER MEMBRANE RECEPTOR"/>
    <property type="match status" value="1"/>
</dbReference>
<dbReference type="InterPro" id="IPR000531">
    <property type="entry name" value="Beta-barrel_TonB"/>
</dbReference>
<dbReference type="GO" id="GO:0009279">
    <property type="term" value="C:cell outer membrane"/>
    <property type="evidence" value="ECO:0007669"/>
    <property type="project" value="UniProtKB-SubCell"/>
</dbReference>
<dbReference type="Pfam" id="PF00593">
    <property type="entry name" value="TonB_dep_Rec_b-barrel"/>
    <property type="match status" value="1"/>
</dbReference>
<dbReference type="InterPro" id="IPR037066">
    <property type="entry name" value="Plug_dom_sf"/>
</dbReference>
<keyword evidence="16" id="KW-1185">Reference proteome</keyword>
<dbReference type="Gene3D" id="2.40.170.20">
    <property type="entry name" value="TonB-dependent receptor, beta-barrel domain"/>
    <property type="match status" value="1"/>
</dbReference>
<dbReference type="EMBL" id="LJAM02000211">
    <property type="protein sequence ID" value="RAP71043.1"/>
    <property type="molecule type" value="Genomic_DNA"/>
</dbReference>
<protein>
    <submittedName>
        <fullName evidence="13">TonB-dependent copper receptor</fullName>
    </submittedName>
</protein>
<evidence type="ECO:0000256" key="9">
    <source>
        <dbReference type="RuleBase" id="RU003357"/>
    </source>
</evidence>
<reference evidence="13 15" key="1">
    <citation type="submission" date="2016-07" db="EMBL/GenBank/DDBJ databases">
        <authorList>
            <person name="Yuval B."/>
        </authorList>
    </citation>
    <scope>NUCLEOTIDE SEQUENCE [LARGE SCALE GENOMIC DNA]</scope>
    <source>
        <strain evidence="13 15">IL</strain>
    </source>
</reference>
<keyword evidence="10" id="KW-0732">Signal</keyword>
<evidence type="ECO:0000256" key="3">
    <source>
        <dbReference type="ARBA" id="ARBA00022452"/>
    </source>
</evidence>
<evidence type="ECO:0000256" key="7">
    <source>
        <dbReference type="ARBA" id="ARBA00023237"/>
    </source>
</evidence>
<dbReference type="EMBL" id="MAYS01000064">
    <property type="protein sequence ID" value="OFC63571.1"/>
    <property type="molecule type" value="Genomic_DNA"/>
</dbReference>
<dbReference type="AlphaFoldDB" id="A0A1E7Z4C8"/>
<feature type="domain" description="TonB-dependent receptor plug" evidence="12">
    <location>
        <begin position="60"/>
        <end position="147"/>
    </location>
</feature>
<dbReference type="SUPFAM" id="SSF56935">
    <property type="entry name" value="Porins"/>
    <property type="match status" value="1"/>
</dbReference>
<dbReference type="InterPro" id="IPR010100">
    <property type="entry name" value="TonB-dep_Cu_rcpt"/>
</dbReference>
<organism evidence="13 15">
    <name type="scientific">Candidatus Erwinia dacicola</name>
    <dbReference type="NCBI Taxonomy" id="252393"/>
    <lineage>
        <taxon>Bacteria</taxon>
        <taxon>Pseudomonadati</taxon>
        <taxon>Pseudomonadota</taxon>
        <taxon>Gammaproteobacteria</taxon>
        <taxon>Enterobacterales</taxon>
        <taxon>Erwiniaceae</taxon>
        <taxon>Erwinia</taxon>
    </lineage>
</organism>
<comment type="similarity">
    <text evidence="8 9">Belongs to the TonB-dependent receptor family.</text>
</comment>
<dbReference type="GO" id="GO:0015344">
    <property type="term" value="F:siderophore uptake transmembrane transporter activity"/>
    <property type="evidence" value="ECO:0007669"/>
    <property type="project" value="TreeGrafter"/>
</dbReference>
<dbReference type="Proteomes" id="UP000243534">
    <property type="component" value="Unassembled WGS sequence"/>
</dbReference>
<evidence type="ECO:0000256" key="2">
    <source>
        <dbReference type="ARBA" id="ARBA00022448"/>
    </source>
</evidence>
<dbReference type="GO" id="GO:0044718">
    <property type="term" value="P:siderophore transmembrane transport"/>
    <property type="evidence" value="ECO:0007669"/>
    <property type="project" value="TreeGrafter"/>
</dbReference>
<evidence type="ECO:0000313" key="15">
    <source>
        <dbReference type="Proteomes" id="UP000243534"/>
    </source>
</evidence>
<evidence type="ECO:0000256" key="10">
    <source>
        <dbReference type="SAM" id="SignalP"/>
    </source>
</evidence>
<feature type="chain" id="PRO_5044058323" evidence="10">
    <location>
        <begin position="24"/>
        <end position="666"/>
    </location>
</feature>
<comment type="caution">
    <text evidence="13">The sequence shown here is derived from an EMBL/GenBank/DDBJ whole genome shotgun (WGS) entry which is preliminary data.</text>
</comment>
<evidence type="ECO:0000256" key="6">
    <source>
        <dbReference type="ARBA" id="ARBA00023136"/>
    </source>
</evidence>
<dbReference type="InterPro" id="IPR012910">
    <property type="entry name" value="Plug_dom"/>
</dbReference>
<keyword evidence="6 8" id="KW-0472">Membrane</keyword>
<dbReference type="NCBIfam" id="TIGR01778">
    <property type="entry name" value="TonB-copper"/>
    <property type="match status" value="1"/>
</dbReference>
<keyword evidence="2 8" id="KW-0813">Transport</keyword>
<comment type="subcellular location">
    <subcellularLocation>
        <location evidence="1 8">Cell outer membrane</location>
        <topology evidence="1 8">Multi-pass membrane protein</topology>
    </subcellularLocation>
</comment>
<dbReference type="PROSITE" id="PS51257">
    <property type="entry name" value="PROKAR_LIPOPROTEIN"/>
    <property type="match status" value="1"/>
</dbReference>
<reference evidence="14 16" key="2">
    <citation type="submission" date="2018-04" db="EMBL/GenBank/DDBJ databases">
        <title>Genomes of the Obligate Erwinia dacicola and Facultative Enterobacter sp. OLF Endosymbionts of the Olive Fruit fly, Bactrocera oleae.</title>
        <authorList>
            <person name="Estes A.M."/>
            <person name="Hearn D.J."/>
            <person name="Agarwal S."/>
            <person name="Pierson E.A."/>
            <person name="Dunning-Hotopp J.C."/>
        </authorList>
    </citation>
    <scope>NUCLEOTIDE SEQUENCE [LARGE SCALE GENOMIC DNA]</scope>
    <source>
        <strain evidence="14 16">Oroville</strain>
    </source>
</reference>
<evidence type="ECO:0000313" key="14">
    <source>
        <dbReference type="EMBL" id="RAP71043.1"/>
    </source>
</evidence>
<dbReference type="InterPro" id="IPR039426">
    <property type="entry name" value="TonB-dep_rcpt-like"/>
</dbReference>
<keyword evidence="3 8" id="KW-1134">Transmembrane beta strand</keyword>
<keyword evidence="7 8" id="KW-0998">Cell outer membrane</keyword>
<evidence type="ECO:0000259" key="11">
    <source>
        <dbReference type="Pfam" id="PF00593"/>
    </source>
</evidence>
<evidence type="ECO:0000256" key="1">
    <source>
        <dbReference type="ARBA" id="ARBA00004571"/>
    </source>
</evidence>
<feature type="signal peptide" evidence="10">
    <location>
        <begin position="1"/>
        <end position="23"/>
    </location>
</feature>
<evidence type="ECO:0000259" key="12">
    <source>
        <dbReference type="Pfam" id="PF07715"/>
    </source>
</evidence>
<dbReference type="Proteomes" id="UP000244334">
    <property type="component" value="Unassembled WGS sequence"/>
</dbReference>
<dbReference type="Pfam" id="PF07715">
    <property type="entry name" value="Plug"/>
    <property type="match status" value="1"/>
</dbReference>
<name>A0A1E7Z4C8_9GAMM</name>
<keyword evidence="13" id="KW-0675">Receptor</keyword>